<keyword evidence="7" id="KW-0131">Cell cycle</keyword>
<feature type="compositionally biased region" description="Basic and acidic residues" evidence="8">
    <location>
        <begin position="1320"/>
        <end position="1354"/>
    </location>
</feature>
<dbReference type="GO" id="GO:0006281">
    <property type="term" value="P:DNA repair"/>
    <property type="evidence" value="ECO:0007669"/>
    <property type="project" value="TreeGrafter"/>
</dbReference>
<evidence type="ECO:0000256" key="8">
    <source>
        <dbReference type="SAM" id="MobiDB-lite"/>
    </source>
</evidence>
<dbReference type="GO" id="GO:0051321">
    <property type="term" value="P:meiotic cell cycle"/>
    <property type="evidence" value="ECO:0007669"/>
    <property type="project" value="UniProtKB-KW"/>
</dbReference>
<feature type="domain" description="Timeless N-terminal" evidence="9">
    <location>
        <begin position="342"/>
        <end position="610"/>
    </location>
</feature>
<evidence type="ECO:0000256" key="6">
    <source>
        <dbReference type="ARBA" id="ARBA00023254"/>
    </source>
</evidence>
<gene>
    <name evidence="10" type="ORF">D0862_09412</name>
</gene>
<sequence length="1513" mass="171130">MSAYARLKADDRFVDVRHEDAVGEEAWRVGGLGGDLAHLLAEFHCCGERLRGCLKAGDDLYAFLHWDRVHEVGADDPAGCVEVSRVIGCGAGDEGDGDRGCVGCENGVRRTDLSEAAEDGLFQVGNLRDGFDYHVDVAKVVHLGARRTLAIRDAVSAIPNPIWPPPMTPSFLIWAACASAKERSVVLKERHCMQVQRGESARKLRLASIVEAIAIMSMRDLIPNAHLTARLKLQLSVCWTSPAEVKREARLDPATREKRARVAKARLPPLSFSEFTHGACRGLASKTRTRSGKRSSQSAAAHLLPIMADPWEQSQTVDVEVRAYVTSLVNAVGGTSTIGEYYDVGDDAPAVLNDILRWLRLYDEKLGRLDVKRVLAEANLVRGDLLEILALWSEEVADNKLKAKLALACLQLLTPLTWPVELEEEKSTVNHHRHLPYLQLAQVSYKRAILHHEHASILRTIVRIALPSMIQPRRERSRRDESIIRVALYLFRNVTMITQPQMLPSQGDENEISRSSTFSGFAEQDVFNLLLTIGSGANDEFQEQDVVLLETLFHLLKGVDGRKLFMEQEQVQHEESEELRNLMIKEKAMHKGYNKHAPSRHHRFGTMIWVKRDDLRVSTVSGQQSITDESTTLHQMDNSKKWNKPKYRGKVNLETTESSDFNARCELTEQARKQLKGFVEDFLDSSFNPLFASLRKAIDREADRVQDMHRKQYFYIIHWFLSAESARREQKQKELRANALPAEEVQESKFAYIAAVLDQETFVILNRHMQRAFDEKNWQLLQATLLCFTQILLTTQAMAESEDEEDQEIAENIQNRIFYEESTHDRIVAVLRGYSTQGFAYLDTVTECVHVFVRMLERYSKQNVDLQVRSKRRARKKQKKQGDAPRDANEDAADEAEDEREAKVAVTERKFDFARFSAKFLSQPCVDTFFALLRYYAELNPAQLKRCHRYLYRLAFKHELAVYLFRVDILALLHKLIKGPQGLSPETEGFKDWEQLVQQIFRRCIKWMSKDTEGEGWKEMCMVEMLFTKIPNTVFYLQNGYERIVEKRPPRAPAELEFKASVEDEKKVPVAVSVLLEQGKGDALDWVKKELGRAVEERQAWMDAENAKSAMEPAREDGERPEADAAMTAPSIFISADNDERKSQLFKDKHLRLLLTTLGLQRLGAAEDTDASWVVPSELELEKLTEGLKGIRDTEFDPPSFEEGQTAVDMIRNKSASASRHATEGTFDDDLEEDGSGSGGDIDENMFPPNLREKRKANDADAPAKRRRLTKRNRKELTEDEVNERAAERKRKEKERNAKIKSALYITASDDESNADADEEFFRQEAATRKKTEEAIKAELVKDAERRMRGLKTDKGKKKGAKDRAGKKSKKKAALSESEEEEDAMDLDDQTPAARRQTDANASEHEDSASEKESPAPEPGRPRTNPFEEESSEEEPDDERDSGTPSTSPPAHDEATATSPLKELSVNTGSEKTASAGKTAASDDDEEDEVPVAKPAARRNVRAGFVIDDSDSE</sequence>
<dbReference type="GO" id="GO:0031298">
    <property type="term" value="C:replication fork protection complex"/>
    <property type="evidence" value="ECO:0007669"/>
    <property type="project" value="TreeGrafter"/>
</dbReference>
<feature type="compositionally biased region" description="Acidic residues" evidence="8">
    <location>
        <begin position="1226"/>
        <end position="1235"/>
    </location>
</feature>
<dbReference type="GO" id="GO:0000076">
    <property type="term" value="P:DNA replication checkpoint signaling"/>
    <property type="evidence" value="ECO:0007669"/>
    <property type="project" value="TreeGrafter"/>
</dbReference>
<dbReference type="InterPro" id="IPR044998">
    <property type="entry name" value="Timeless"/>
</dbReference>
<dbReference type="PANTHER" id="PTHR22940:SF4">
    <property type="entry name" value="PROTEIN TIMELESS HOMOLOG"/>
    <property type="match status" value="1"/>
</dbReference>
<evidence type="ECO:0000256" key="1">
    <source>
        <dbReference type="ARBA" id="ARBA00004123"/>
    </source>
</evidence>
<feature type="compositionally biased region" description="Basic and acidic residues" evidence="8">
    <location>
        <begin position="1396"/>
        <end position="1415"/>
    </location>
</feature>
<evidence type="ECO:0000256" key="3">
    <source>
        <dbReference type="ARBA" id="ARBA00021529"/>
    </source>
</evidence>
<dbReference type="VEuPathDB" id="FungiDB:BTJ68_01732"/>
<keyword evidence="6" id="KW-0469">Meiosis</keyword>
<feature type="region of interest" description="Disordered" evidence="8">
    <location>
        <begin position="868"/>
        <end position="899"/>
    </location>
</feature>
<evidence type="ECO:0000256" key="7">
    <source>
        <dbReference type="ARBA" id="ARBA00023306"/>
    </source>
</evidence>
<organism evidence="10 11">
    <name type="scientific">Hortaea werneckii</name>
    <name type="common">Black yeast</name>
    <name type="synonym">Cladosporium werneckii</name>
    <dbReference type="NCBI Taxonomy" id="91943"/>
    <lineage>
        <taxon>Eukaryota</taxon>
        <taxon>Fungi</taxon>
        <taxon>Dikarya</taxon>
        <taxon>Ascomycota</taxon>
        <taxon>Pezizomycotina</taxon>
        <taxon>Dothideomycetes</taxon>
        <taxon>Dothideomycetidae</taxon>
        <taxon>Mycosphaerellales</taxon>
        <taxon>Teratosphaeriaceae</taxon>
        <taxon>Hortaea</taxon>
    </lineage>
</organism>
<feature type="compositionally biased region" description="Basic residues" evidence="8">
    <location>
        <begin position="869"/>
        <end position="879"/>
    </location>
</feature>
<comment type="subcellular location">
    <subcellularLocation>
        <location evidence="1">Nucleus</location>
    </subcellularLocation>
</comment>
<feature type="compositionally biased region" description="Acidic residues" evidence="8">
    <location>
        <begin position="1377"/>
        <end position="1389"/>
    </location>
</feature>
<keyword evidence="4" id="KW-0236">DNA replication inhibitor</keyword>
<protein>
    <recommendedName>
        <fullName evidence="3">Topoisomerase 1-associated factor 1</fullName>
    </recommendedName>
</protein>
<evidence type="ECO:0000259" key="9">
    <source>
        <dbReference type="Pfam" id="PF04821"/>
    </source>
</evidence>
<accession>A0A3M7FUX8</accession>
<dbReference type="GO" id="GO:0003677">
    <property type="term" value="F:DNA binding"/>
    <property type="evidence" value="ECO:0007669"/>
    <property type="project" value="TreeGrafter"/>
</dbReference>
<evidence type="ECO:0000313" key="11">
    <source>
        <dbReference type="Proteomes" id="UP000281468"/>
    </source>
</evidence>
<feature type="region of interest" description="Disordered" evidence="8">
    <location>
        <begin position="1215"/>
        <end position="1513"/>
    </location>
</feature>
<dbReference type="InterPro" id="IPR006906">
    <property type="entry name" value="Timeless_N"/>
</dbReference>
<comment type="caution">
    <text evidence="10">The sequence shown here is derived from an EMBL/GenBank/DDBJ whole genome shotgun (WGS) entry which is preliminary data.</text>
</comment>
<evidence type="ECO:0000256" key="2">
    <source>
        <dbReference type="ARBA" id="ARBA00008174"/>
    </source>
</evidence>
<name>A0A3M7FUX8_HORWE</name>
<evidence type="ECO:0000256" key="4">
    <source>
        <dbReference type="ARBA" id="ARBA00022880"/>
    </source>
</evidence>
<dbReference type="PANTHER" id="PTHR22940">
    <property type="entry name" value="TIMEOUT/TIMELESS-2"/>
    <property type="match status" value="1"/>
</dbReference>
<feature type="compositionally biased region" description="Basic and acidic residues" evidence="8">
    <location>
        <begin position="880"/>
        <end position="889"/>
    </location>
</feature>
<feature type="compositionally biased region" description="Basic residues" evidence="8">
    <location>
        <begin position="1355"/>
        <end position="1373"/>
    </location>
</feature>
<dbReference type="Proteomes" id="UP000281468">
    <property type="component" value="Unassembled WGS sequence"/>
</dbReference>
<feature type="compositionally biased region" description="Acidic residues" evidence="8">
    <location>
        <begin position="890"/>
        <end position="899"/>
    </location>
</feature>
<comment type="similarity">
    <text evidence="2">Belongs to the timeless family.</text>
</comment>
<feature type="compositionally biased region" description="Acidic residues" evidence="8">
    <location>
        <begin position="1309"/>
        <end position="1319"/>
    </location>
</feature>
<evidence type="ECO:0000256" key="5">
    <source>
        <dbReference type="ARBA" id="ARBA00023242"/>
    </source>
</evidence>
<feature type="compositionally biased region" description="Acidic residues" evidence="8">
    <location>
        <begin position="1427"/>
        <end position="1440"/>
    </location>
</feature>
<proteinExistence type="inferred from homology"/>
<dbReference type="EMBL" id="QWIQ01000343">
    <property type="protein sequence ID" value="RMY92678.1"/>
    <property type="molecule type" value="Genomic_DNA"/>
</dbReference>
<dbReference type="GO" id="GO:0043111">
    <property type="term" value="P:replication fork arrest"/>
    <property type="evidence" value="ECO:0007669"/>
    <property type="project" value="TreeGrafter"/>
</dbReference>
<evidence type="ECO:0000313" key="10">
    <source>
        <dbReference type="EMBL" id="RMY92678.1"/>
    </source>
</evidence>
<dbReference type="Pfam" id="PF04821">
    <property type="entry name" value="TIMELESS"/>
    <property type="match status" value="1"/>
</dbReference>
<reference evidence="10 11" key="1">
    <citation type="journal article" date="2018" name="BMC Genomics">
        <title>Genomic evidence for intraspecific hybridization in a clonal and extremely halotolerant yeast.</title>
        <authorList>
            <person name="Gostincar C."/>
            <person name="Stajich J.E."/>
            <person name="Zupancic J."/>
            <person name="Zalar P."/>
            <person name="Gunde-Cimerman N."/>
        </authorList>
    </citation>
    <scope>NUCLEOTIDE SEQUENCE [LARGE SCALE GENOMIC DNA]</scope>
    <source>
        <strain evidence="10 11">EXF-171</strain>
    </source>
</reference>
<keyword evidence="5" id="KW-0539">Nucleus</keyword>
<feature type="compositionally biased region" description="Basic residues" evidence="8">
    <location>
        <begin position="1265"/>
        <end position="1274"/>
    </location>
</feature>